<dbReference type="EMBL" id="AF303741">
    <property type="protein sequence ID" value="AAK82136.1"/>
    <property type="molecule type" value="Genomic_DNA"/>
</dbReference>
<reference evidence="2 3" key="4">
    <citation type="journal article" date="1988" name="Virology">
        <title>Identification and characterization of the repetitive DNA element in the genome of insect iridescent virus type 6.</title>
        <authorList>
            <person name="Fischer M."/>
            <person name="Schnitzler P."/>
            <person name="Delius H."/>
            <person name="Darai G."/>
        </authorList>
    </citation>
    <scope>NUCLEOTIDE SEQUENCE [LARGE SCALE GENOMIC DNA]</scope>
</reference>
<protein>
    <submittedName>
        <fullName evidence="2">275R</fullName>
    </submittedName>
</protein>
<keyword evidence="1" id="KW-1133">Transmembrane helix</keyword>
<organismHost>
    <name type="scientific">Spodoptera frugiperda</name>
    <name type="common">Fall armyworm</name>
    <dbReference type="NCBI Taxonomy" id="7108"/>
</organismHost>
<evidence type="ECO:0000313" key="3">
    <source>
        <dbReference type="Proteomes" id="UP000001359"/>
    </source>
</evidence>
<reference evidence="2 3" key="15">
    <citation type="journal article" date="2001" name="Virology">
        <title>Analysis of the first complete DNA sequence of an invertebrate iridovirus: coding strategy of the genome of Chilo iridescent virus.</title>
        <authorList>
            <person name="Jakob N.J."/>
            <person name="Muller K."/>
            <person name="Bahr U."/>
            <person name="Darai G."/>
        </authorList>
    </citation>
    <scope>NUCLEOTIDE SEQUENCE [LARGE SCALE GENOMIC DNA]</scope>
</reference>
<organism evidence="2 3">
    <name type="scientific">Invertebrate iridescent virus 6</name>
    <name type="common">IIV-6</name>
    <name type="synonym">Chilo iridescent virus</name>
    <dbReference type="NCBI Taxonomy" id="176652"/>
    <lineage>
        <taxon>Viruses</taxon>
        <taxon>Varidnaviria</taxon>
        <taxon>Bamfordvirae</taxon>
        <taxon>Nucleocytoviricota</taxon>
        <taxon>Megaviricetes</taxon>
        <taxon>Pimascovirales</taxon>
        <taxon>Pimascovirales incertae sedis</taxon>
        <taxon>Iridoviridae</taxon>
        <taxon>Betairidovirinae</taxon>
        <taxon>Iridovirus</taxon>
        <taxon>Iridovirus chilo1</taxon>
    </lineage>
</organism>
<organismHost>
    <name type="scientific">Gryllus campestris</name>
    <dbReference type="NCBI Taxonomy" id="58607"/>
</organismHost>
<dbReference type="GeneID" id="1733297"/>
<evidence type="ECO:0000256" key="1">
    <source>
        <dbReference type="SAM" id="Phobius"/>
    </source>
</evidence>
<dbReference type="KEGG" id="vg:1733297"/>
<reference evidence="2 3" key="14">
    <citation type="journal article" date="1999" name="Virus Genes">
        <title>Identification of a gene cluster within the genome of Chilo iridescent virus encoding enzymes involved in viral DNA replication and processing.</title>
        <authorList>
            <person name="Muller K."/>
            <person name="Tidona C.A."/>
            <person name="Darai G."/>
        </authorList>
    </citation>
    <scope>NUCLEOTIDE SEQUENCE [LARGE SCALE GENOMIC DNA]</scope>
</reference>
<sequence length="48" mass="4778">MILLFNAVTMNSNVCGKFCPLPAGPVPAAPTLAAGLAVGTILILVSLP</sequence>
<reference evidence="2 3" key="5">
    <citation type="journal article" date="1992" name="Virus Genes">
        <title>Identification and mapping of origins of DNA replication within the DNA sequences of the genome of insect iridescent virus type 6.</title>
        <authorList>
            <person name="Handermann M."/>
            <person name="Schnitzler P."/>
            <person name="Rosen-Wolff A."/>
            <person name="Raab K."/>
            <person name="Sonntag K.C."/>
            <person name="Darai G."/>
        </authorList>
    </citation>
    <scope>NUCLEOTIDE SEQUENCE [LARGE SCALE GENOMIC DNA]</scope>
</reference>
<keyword evidence="3" id="KW-1185">Reference proteome</keyword>
<dbReference type="Proteomes" id="UP000001359">
    <property type="component" value="Segment"/>
</dbReference>
<feature type="transmembrane region" description="Helical" evidence="1">
    <location>
        <begin position="28"/>
        <end position="47"/>
    </location>
</feature>
<proteinExistence type="predicted"/>
<reference evidence="2 3" key="11">
    <citation type="journal article" date="1994" name="Virus Genes">
        <title>Chilo iridescent virus encodes a putative helicase belonging to a distinct family within the "DEAD/H" superfamily: implications for the evolution of large DNA viruses.</title>
        <authorList>
            <person name="Sonntag K.C."/>
            <person name="Schnitzler P."/>
            <person name="Koonin E.V."/>
            <person name="Darai G."/>
        </authorList>
    </citation>
    <scope>NUCLEOTIDE SEQUENCE [LARGE SCALE GENOMIC DNA]</scope>
</reference>
<reference evidence="2 3" key="1">
    <citation type="journal article" date="1984" name="J. Virol.">
        <title>DNA analysis of insect iridescent virus 6: evidence for circular permutation and terminal redundancy.</title>
        <authorList>
            <person name="Delius H."/>
            <person name="Darai G."/>
            <person name="Fluegel R.M."/>
        </authorList>
    </citation>
    <scope>NUCLEOTIDE SEQUENCE [LARGE SCALE GENOMIC DNA]</scope>
</reference>
<reference evidence="2 3" key="6">
    <citation type="journal article" date="1992" name="Virus Genes">
        <title>Characterization of the third origin of DNA replication of the genome of insect iridescent virus type 6.</title>
        <authorList>
            <person name="Sonntag K.C."/>
            <person name="Darai G."/>
        </authorList>
    </citation>
    <scope>NUCLEOTIDE SEQUENCE [LARGE SCALE GENOMIC DNA]</scope>
</reference>
<reference evidence="2 3" key="7">
    <citation type="journal article" date="1993" name="J. Gen. Virol.">
        <title>Identification of the gene encoding the major capsid protein of insect iridescent virus type 6 by polymerase chain reaction.</title>
        <authorList>
            <person name="Stohwasser R."/>
            <person name="Raab K."/>
            <person name="Schnitzler P."/>
            <person name="Janssen W."/>
            <person name="Darai G."/>
        </authorList>
    </citation>
    <scope>NUCLEOTIDE SEQUENCE [LARGE SCALE GENOMIC DNA]</scope>
</reference>
<dbReference type="RefSeq" id="NP_149738.1">
    <property type="nucleotide sequence ID" value="NC_003038.1"/>
</dbReference>
<reference evidence="2 3" key="10">
    <citation type="journal article" date="1994" name="Nucleic Acids Res.">
        <title>Identification of genes encoding zinc finger proteins, non-histone chromosomal HMG protein homologue, and a putative GTP phosphohydrolase in the genome of Chilo iridescent virus.</title>
        <authorList>
            <person name="Schnitzler P."/>
            <person name="Hug M."/>
            <person name="Handermann M."/>
            <person name="Janssen W."/>
            <person name="Koonin E.V."/>
            <person name="Delius H."/>
            <person name="Darai C."/>
        </authorList>
    </citation>
    <scope>NUCLEOTIDE SEQUENCE [LARGE SCALE GENOMIC DNA]</scope>
</reference>
<organismHost>
    <name type="scientific">Acheta domesticus</name>
    <name type="common">House cricket</name>
    <dbReference type="NCBI Taxonomy" id="6997"/>
</organismHost>
<reference evidence="2 3" key="12">
    <citation type="journal article" date="1997" name="Virus Genes">
        <title>The DNA sequence of Chilo iridescent virus between the genome coordinates 0.101 and 0.391; similarities in coding strategy between insect and vertebrate iridoviruses.</title>
        <authorList>
            <person name="Bahr U."/>
            <person name="Tidona C.A."/>
            <person name="Darai G."/>
        </authorList>
    </citation>
    <scope>NUCLEOTIDE SEQUENCE [LARGE SCALE GENOMIC DNA]</scope>
</reference>
<accession>Q91FP9</accession>
<keyword evidence="1" id="KW-0472">Membrane</keyword>
<organismHost>
    <name type="scientific">Chilo suppressalis</name>
    <name type="common">Asiatic rice borer moth</name>
    <dbReference type="NCBI Taxonomy" id="168631"/>
</organismHost>
<keyword evidence="1" id="KW-0812">Transmembrane</keyword>
<reference evidence="2 3" key="8">
    <citation type="journal article" date="1994" name="Intervirology">
        <title>Identification of the primary structure and the coding capacity of the genome of insect iridescent virus type 6 between the genome coordinates 0.310 and 0.347 (7990 bp).</title>
        <authorList>
            <person name="Sonntag K.C."/>
            <person name="Schnitzler P."/>
            <person name="Janssen W."/>
            <person name="Darai G."/>
        </authorList>
    </citation>
    <scope>NUCLEOTIDE SEQUENCE [LARGE SCALE GENOMIC DNA]</scope>
</reference>
<reference evidence="2 3" key="13">
    <citation type="journal article" date="1998" name="Virus Genes">
        <title>Identification of a thymidylate synthase gene within the genome of Chilo iridescent virus.</title>
        <authorList>
            <person name="Muller K."/>
            <person name="Tidona C.A."/>
            <person name="Bahr U."/>
            <person name="Darai G."/>
        </authorList>
    </citation>
    <scope>NUCLEOTIDE SEQUENCE [LARGE SCALE GENOMIC DNA]</scope>
</reference>
<reference evidence="2 3" key="9">
    <citation type="journal article" date="1994" name="J. Gen. Virol.">
        <title>Insect iridescent virus type 6 encodes a polypeptide related to the largest subunit of eukaryotic RNA polymerase II.</title>
        <authorList>
            <person name="Schnitzler P."/>
            <person name="Sonntag K.C."/>
            <person name="Muller M."/>
            <person name="Janssen W."/>
            <person name="Bugert J.J."/>
            <person name="Koonin E.V."/>
            <person name="Darai G."/>
        </authorList>
    </citation>
    <scope>NUCLEOTIDE SEQUENCE [LARGE SCALE GENOMIC DNA]</scope>
</reference>
<reference evidence="2 3" key="2">
    <citation type="journal article" date="1986" name="Med. Microbiol. Immunol.">
        <title>Insect iridescent virus type 6 induced toxic degenerative hepatitis in mice.</title>
        <authorList>
            <person name="Lorbacher de Ruiz H."/>
            <person name="Gelderblom H."/>
            <person name="Hofmann W."/>
            <person name="Darai G."/>
        </authorList>
    </citation>
    <scope>NUCLEOTIDE SEQUENCE [LARGE SCALE GENOMIC DNA]</scope>
</reference>
<reference evidence="2 3" key="3">
    <citation type="journal article" date="1987" name="Virology">
        <title>Molecular cloning and physical mapping of the genome of insect iridescent virus type 6: further evidence for circular permutation of the viral genome.</title>
        <authorList>
            <person name="Schnitzler P."/>
            <person name="Soltau J.B."/>
            <person name="Fischer M."/>
            <person name="Reisner H."/>
            <person name="Scholz J."/>
            <person name="Delius H."/>
            <person name="Darai G."/>
        </authorList>
    </citation>
    <scope>NUCLEOTIDE SEQUENCE [LARGE SCALE GENOMIC DNA]</scope>
</reference>
<name>Q91FP9_IIV6</name>
<organismHost>
    <name type="scientific">Gryllus bimaculatus</name>
    <name type="common">Two-spotted cricket</name>
    <dbReference type="NCBI Taxonomy" id="6999"/>
</organismHost>
<evidence type="ECO:0000313" key="2">
    <source>
        <dbReference type="EMBL" id="AAK82136.1"/>
    </source>
</evidence>